<dbReference type="Proteomes" id="UP001162480">
    <property type="component" value="Chromosome 10"/>
</dbReference>
<evidence type="ECO:0000313" key="3">
    <source>
        <dbReference type="Proteomes" id="UP001162480"/>
    </source>
</evidence>
<name>A0AA36F9M4_OCTVU</name>
<reference evidence="2" key="1">
    <citation type="submission" date="2023-08" db="EMBL/GenBank/DDBJ databases">
        <authorList>
            <person name="Alioto T."/>
            <person name="Alioto T."/>
            <person name="Gomez Garrido J."/>
        </authorList>
    </citation>
    <scope>NUCLEOTIDE SEQUENCE</scope>
</reference>
<keyword evidence="3" id="KW-1185">Reference proteome</keyword>
<keyword evidence="1" id="KW-0812">Transmembrane</keyword>
<protein>
    <submittedName>
        <fullName evidence="2">Uncharacterized protein</fullName>
    </submittedName>
</protein>
<evidence type="ECO:0000313" key="2">
    <source>
        <dbReference type="EMBL" id="CAI9729319.1"/>
    </source>
</evidence>
<sequence>MIIGKTREERKFIESTETEILKTNLNRVSHICCRSRPKDKYLLISMVMLSTVCAWHGLVTLLDHDKENADRVEIIILSVLSIVYISYNVGFVIIIHMYPCHKRRTMQQKDKEYKLLQLNWIAYTKCKKTGRTLNEHQQQVLIGTPSHEK</sequence>
<keyword evidence="1" id="KW-0472">Membrane</keyword>
<dbReference type="EMBL" id="OX597823">
    <property type="protein sequence ID" value="CAI9729319.1"/>
    <property type="molecule type" value="Genomic_DNA"/>
</dbReference>
<keyword evidence="1" id="KW-1133">Transmembrane helix</keyword>
<evidence type="ECO:0000256" key="1">
    <source>
        <dbReference type="SAM" id="Phobius"/>
    </source>
</evidence>
<feature type="transmembrane region" description="Helical" evidence="1">
    <location>
        <begin position="41"/>
        <end position="62"/>
    </location>
</feature>
<proteinExistence type="predicted"/>
<accession>A0AA36F9M4</accession>
<feature type="transmembrane region" description="Helical" evidence="1">
    <location>
        <begin position="74"/>
        <end position="98"/>
    </location>
</feature>
<organism evidence="2 3">
    <name type="scientific">Octopus vulgaris</name>
    <name type="common">Common octopus</name>
    <dbReference type="NCBI Taxonomy" id="6645"/>
    <lineage>
        <taxon>Eukaryota</taxon>
        <taxon>Metazoa</taxon>
        <taxon>Spiralia</taxon>
        <taxon>Lophotrochozoa</taxon>
        <taxon>Mollusca</taxon>
        <taxon>Cephalopoda</taxon>
        <taxon>Coleoidea</taxon>
        <taxon>Octopodiformes</taxon>
        <taxon>Octopoda</taxon>
        <taxon>Incirrata</taxon>
        <taxon>Octopodidae</taxon>
        <taxon>Octopus</taxon>
    </lineage>
</organism>
<dbReference type="AlphaFoldDB" id="A0AA36F9M4"/>
<gene>
    <name evidence="2" type="ORF">OCTVUL_1B008462</name>
</gene>